<keyword evidence="2" id="KW-1133">Transmembrane helix</keyword>
<protein>
    <submittedName>
        <fullName evidence="4">Uncharacterized protein</fullName>
    </submittedName>
</protein>
<keyword evidence="5" id="KW-1185">Reference proteome</keyword>
<dbReference type="Gramene" id="OMERI01G29930.1">
    <property type="protein sequence ID" value="OMERI01G29930.1"/>
    <property type="gene ID" value="OMERI01G29930"/>
</dbReference>
<reference evidence="4" key="1">
    <citation type="submission" date="2015-04" db="UniProtKB">
        <authorList>
            <consortium name="EnsemblPlants"/>
        </authorList>
    </citation>
    <scope>IDENTIFICATION</scope>
</reference>
<evidence type="ECO:0000256" key="1">
    <source>
        <dbReference type="SAM" id="MobiDB-lite"/>
    </source>
</evidence>
<feature type="region of interest" description="Disordered" evidence="1">
    <location>
        <begin position="99"/>
        <end position="123"/>
    </location>
</feature>
<feature type="transmembrane region" description="Helical" evidence="2">
    <location>
        <begin position="46"/>
        <end position="65"/>
    </location>
</feature>
<evidence type="ECO:0000313" key="5">
    <source>
        <dbReference type="Proteomes" id="UP000008021"/>
    </source>
</evidence>
<proteinExistence type="predicted"/>
<evidence type="ECO:0000313" key="4">
    <source>
        <dbReference type="EnsemblPlants" id="OMERI01G29930.1"/>
    </source>
</evidence>
<evidence type="ECO:0000256" key="3">
    <source>
        <dbReference type="SAM" id="SignalP"/>
    </source>
</evidence>
<accession>A0A0E0C8H1</accession>
<name>A0A0E0C8H1_9ORYZ</name>
<sequence length="123" mass="12230">MAGHLKSKIVAVAVAAVVVVASSLVGTASAADAPAPAPTSGATATAAAAPAFAAVSVAAAALGVLGRNLEVQIFVVHSFTIAIWRNNVDTSKEVVGSSSAKLETASQKNKSRTKLEADLDEMS</sequence>
<dbReference type="HOGENOM" id="CLU_2018869_0_0_1"/>
<feature type="chain" id="PRO_5002355927" evidence="3">
    <location>
        <begin position="31"/>
        <end position="123"/>
    </location>
</feature>
<dbReference type="EnsemblPlants" id="OMERI01G29930.1">
    <property type="protein sequence ID" value="OMERI01G29930.1"/>
    <property type="gene ID" value="OMERI01G29930"/>
</dbReference>
<keyword evidence="2" id="KW-0472">Membrane</keyword>
<keyword evidence="3" id="KW-0732">Signal</keyword>
<feature type="signal peptide" evidence="3">
    <location>
        <begin position="1"/>
        <end position="30"/>
    </location>
</feature>
<reference evidence="4" key="2">
    <citation type="submission" date="2018-05" db="EMBL/GenBank/DDBJ databases">
        <title>OmerRS3 (Oryza meridionalis Reference Sequence Version 3).</title>
        <authorList>
            <person name="Zhang J."/>
            <person name="Kudrna D."/>
            <person name="Lee S."/>
            <person name="Talag J."/>
            <person name="Welchert J."/>
            <person name="Wing R.A."/>
        </authorList>
    </citation>
    <scope>NUCLEOTIDE SEQUENCE [LARGE SCALE GENOMIC DNA]</scope>
    <source>
        <strain evidence="4">cv. OR44</strain>
    </source>
</reference>
<feature type="compositionally biased region" description="Polar residues" evidence="1">
    <location>
        <begin position="99"/>
        <end position="108"/>
    </location>
</feature>
<organism evidence="4">
    <name type="scientific">Oryza meridionalis</name>
    <dbReference type="NCBI Taxonomy" id="40149"/>
    <lineage>
        <taxon>Eukaryota</taxon>
        <taxon>Viridiplantae</taxon>
        <taxon>Streptophyta</taxon>
        <taxon>Embryophyta</taxon>
        <taxon>Tracheophyta</taxon>
        <taxon>Spermatophyta</taxon>
        <taxon>Magnoliopsida</taxon>
        <taxon>Liliopsida</taxon>
        <taxon>Poales</taxon>
        <taxon>Poaceae</taxon>
        <taxon>BOP clade</taxon>
        <taxon>Oryzoideae</taxon>
        <taxon>Oryzeae</taxon>
        <taxon>Oryzinae</taxon>
        <taxon>Oryza</taxon>
    </lineage>
</organism>
<keyword evidence="2" id="KW-0812">Transmembrane</keyword>
<evidence type="ECO:0000256" key="2">
    <source>
        <dbReference type="SAM" id="Phobius"/>
    </source>
</evidence>
<dbReference type="AlphaFoldDB" id="A0A0E0C8H1"/>
<dbReference type="Proteomes" id="UP000008021">
    <property type="component" value="Chromosome 1"/>
</dbReference>